<name>A0A655DZN2_SALET</name>
<proteinExistence type="predicted"/>
<evidence type="ECO:0000313" key="1">
    <source>
        <dbReference type="EMBL" id="CNU93939.1"/>
    </source>
</evidence>
<organism evidence="1 2">
    <name type="scientific">Salmonella enterica subsp. enterica serovar Bovismorbificans</name>
    <dbReference type="NCBI Taxonomy" id="58097"/>
    <lineage>
        <taxon>Bacteria</taxon>
        <taxon>Pseudomonadati</taxon>
        <taxon>Pseudomonadota</taxon>
        <taxon>Gammaproteobacteria</taxon>
        <taxon>Enterobacterales</taxon>
        <taxon>Enterobacteriaceae</taxon>
        <taxon>Salmonella</taxon>
    </lineage>
</organism>
<evidence type="ECO:0000313" key="2">
    <source>
        <dbReference type="Proteomes" id="UP000039541"/>
    </source>
</evidence>
<dbReference type="AlphaFoldDB" id="A0A655DZN2"/>
<reference evidence="1 2" key="1">
    <citation type="submission" date="2015-03" db="EMBL/GenBank/DDBJ databases">
        <authorList>
            <consortium name="Pathogen Informatics"/>
        </authorList>
    </citation>
    <scope>NUCLEOTIDE SEQUENCE [LARGE SCALE GENOMIC DNA]</scope>
    <source>
        <strain evidence="1 2">3476</strain>
    </source>
</reference>
<sequence>MAVITILRQRAIKFRFAFGAFRQLAFSAFIKHSYQ</sequence>
<dbReference type="Proteomes" id="UP000039541">
    <property type="component" value="Unassembled WGS sequence"/>
</dbReference>
<protein>
    <submittedName>
        <fullName evidence="1">Uncharacterized protein</fullName>
    </submittedName>
</protein>
<dbReference type="EMBL" id="CQPC01000068">
    <property type="protein sequence ID" value="CNU93939.1"/>
    <property type="molecule type" value="Genomic_DNA"/>
</dbReference>
<accession>A0A655DZN2</accession>
<gene>
    <name evidence="1" type="ORF">ERS008202_03898</name>
</gene>